<evidence type="ECO:0000313" key="4">
    <source>
        <dbReference type="Proteomes" id="UP001530293"/>
    </source>
</evidence>
<reference evidence="3 4" key="1">
    <citation type="submission" date="2024-10" db="EMBL/GenBank/DDBJ databases">
        <title>Updated reference genomes for cyclostephanoid diatoms.</title>
        <authorList>
            <person name="Roberts W.R."/>
            <person name="Alverson A.J."/>
        </authorList>
    </citation>
    <scope>NUCLEOTIDE SEQUENCE [LARGE SCALE GENOMIC DNA]</scope>
    <source>
        <strain evidence="3 4">AJA232-27</strain>
    </source>
</reference>
<evidence type="ECO:0000313" key="3">
    <source>
        <dbReference type="EMBL" id="KAL3767716.1"/>
    </source>
</evidence>
<sequence length="456" mass="51138">MPFNVSEEQSLLSSMISDRDAQISSLMHQLHSASEILHHTQREHQNQTASRKSQREEHTSTIQRLKEEHAEQRRILSKFEQSIKNGGGLRVHEYAALMRTANSSAVESSYVLRLQAQLCRAMHSLGVMESQLALVKDIFSGLIKFMKEDLSYMADDRTRREIELMNVLAKVDDEKRVMGMEMEKKIQEKEDLLDQVREEYEELGLEYDENEVKRALEVRYLLEQMEKVKEDKVRLEKELFAALLEREEQINRLTLENVTLEEKLDGLKREEVEKGRGENVLLTDTMAPSGELGESLSVDRCDDDSGIQNETKDVHVADDPVETVQAVNVESGGGDEDVTTVQEDTVDVRSDVTTQSDSATLVEDATVTVAPDSKQAEEGENDVGINDTNYDPSMVTQTGEGVAGAPAGAETNQKDVPDDNDAATYGNEIIDEQIQPEPDQLHNERAGDGLSEVNSN</sequence>
<dbReference type="EMBL" id="JALLBG020000073">
    <property type="protein sequence ID" value="KAL3767716.1"/>
    <property type="molecule type" value="Genomic_DNA"/>
</dbReference>
<keyword evidence="4" id="KW-1185">Reference proteome</keyword>
<feature type="compositionally biased region" description="Low complexity" evidence="2">
    <location>
        <begin position="399"/>
        <end position="410"/>
    </location>
</feature>
<dbReference type="AlphaFoldDB" id="A0ABD3MUU8"/>
<organism evidence="3 4">
    <name type="scientific">Discostella pseudostelligera</name>
    <dbReference type="NCBI Taxonomy" id="259834"/>
    <lineage>
        <taxon>Eukaryota</taxon>
        <taxon>Sar</taxon>
        <taxon>Stramenopiles</taxon>
        <taxon>Ochrophyta</taxon>
        <taxon>Bacillariophyta</taxon>
        <taxon>Coscinodiscophyceae</taxon>
        <taxon>Thalassiosirophycidae</taxon>
        <taxon>Stephanodiscales</taxon>
        <taxon>Stephanodiscaceae</taxon>
        <taxon>Discostella</taxon>
    </lineage>
</organism>
<evidence type="ECO:0000256" key="1">
    <source>
        <dbReference type="SAM" id="Coils"/>
    </source>
</evidence>
<name>A0ABD3MUU8_9STRA</name>
<keyword evidence="1" id="KW-0175">Coiled coil</keyword>
<proteinExistence type="predicted"/>
<feature type="region of interest" description="Disordered" evidence="2">
    <location>
        <begin position="369"/>
        <end position="456"/>
    </location>
</feature>
<dbReference type="Proteomes" id="UP001530293">
    <property type="component" value="Unassembled WGS sequence"/>
</dbReference>
<evidence type="ECO:0000256" key="2">
    <source>
        <dbReference type="SAM" id="MobiDB-lite"/>
    </source>
</evidence>
<feature type="compositionally biased region" description="Polar residues" evidence="2">
    <location>
        <begin position="386"/>
        <end position="398"/>
    </location>
</feature>
<comment type="caution">
    <text evidence="3">The sequence shown here is derived from an EMBL/GenBank/DDBJ whole genome shotgun (WGS) entry which is preliminary data.</text>
</comment>
<feature type="region of interest" description="Disordered" evidence="2">
    <location>
        <begin position="40"/>
        <end position="61"/>
    </location>
</feature>
<protein>
    <submittedName>
        <fullName evidence="3">Uncharacterized protein</fullName>
    </submittedName>
</protein>
<gene>
    <name evidence="3" type="ORF">ACHAWU_010340</name>
</gene>
<accession>A0ABD3MUU8</accession>
<feature type="coiled-coil region" evidence="1">
    <location>
        <begin position="179"/>
        <end position="270"/>
    </location>
</feature>